<reference evidence="3 4" key="1">
    <citation type="submission" date="2019-09" db="EMBL/GenBank/DDBJ databases">
        <title>Complete genome sequence of Arachidicoccus sp. B3-10 isolated from apple orchard soil.</title>
        <authorList>
            <person name="Kim H.S."/>
            <person name="Han K.-I."/>
            <person name="Suh M.K."/>
            <person name="Lee K.C."/>
            <person name="Eom M.K."/>
            <person name="Kim J.-S."/>
            <person name="Kang S.W."/>
            <person name="Sin Y."/>
            <person name="Lee J.-S."/>
        </authorList>
    </citation>
    <scope>NUCLEOTIDE SEQUENCE [LARGE SCALE GENOMIC DNA]</scope>
    <source>
        <strain evidence="3 4">B3-10</strain>
    </source>
</reference>
<dbReference type="Proteomes" id="UP000292424">
    <property type="component" value="Chromosome"/>
</dbReference>
<organism evidence="3 4">
    <name type="scientific">Rhizosphaericola mali</name>
    <dbReference type="NCBI Taxonomy" id="2545455"/>
    <lineage>
        <taxon>Bacteria</taxon>
        <taxon>Pseudomonadati</taxon>
        <taxon>Bacteroidota</taxon>
        <taxon>Chitinophagia</taxon>
        <taxon>Chitinophagales</taxon>
        <taxon>Chitinophagaceae</taxon>
        <taxon>Rhizosphaericola</taxon>
    </lineage>
</organism>
<name>A0A5P2GB40_9BACT</name>
<keyword evidence="1" id="KW-0812">Transmembrane</keyword>
<accession>A0A5P2GB40</accession>
<dbReference type="AlphaFoldDB" id="A0A5P2GB40"/>
<evidence type="ECO:0000313" key="3">
    <source>
        <dbReference type="EMBL" id="QES88771.1"/>
    </source>
</evidence>
<proteinExistence type="predicted"/>
<dbReference type="KEGG" id="arac:E0W69_005030"/>
<dbReference type="KEGG" id="arac:E0W69_008940"/>
<feature type="transmembrane region" description="Helical" evidence="1">
    <location>
        <begin position="40"/>
        <end position="63"/>
    </location>
</feature>
<dbReference type="EMBL" id="CP044016">
    <property type="protein sequence ID" value="QES88771.1"/>
    <property type="molecule type" value="Genomic_DNA"/>
</dbReference>
<evidence type="ECO:0000256" key="1">
    <source>
        <dbReference type="SAM" id="Phobius"/>
    </source>
</evidence>
<protein>
    <submittedName>
        <fullName evidence="3">Uncharacterized protein</fullName>
    </submittedName>
</protein>
<keyword evidence="4" id="KW-1185">Reference proteome</keyword>
<keyword evidence="1" id="KW-0472">Membrane</keyword>
<sequence length="64" mass="7281">MKNEKSRLKNYFKDLYKNFRESVLPLNEKDSTIKKYSKNIGASAILVLAVVVFSVVVLAISFVL</sequence>
<keyword evidence="1" id="KW-1133">Transmembrane helix</keyword>
<dbReference type="EMBL" id="CP044016">
    <property type="protein sequence ID" value="QES88052.1"/>
    <property type="molecule type" value="Genomic_DNA"/>
</dbReference>
<evidence type="ECO:0000313" key="4">
    <source>
        <dbReference type="Proteomes" id="UP000292424"/>
    </source>
</evidence>
<dbReference type="RefSeq" id="WP_131328939.1">
    <property type="nucleotide sequence ID" value="NZ_CP044016.1"/>
</dbReference>
<evidence type="ECO:0000313" key="2">
    <source>
        <dbReference type="EMBL" id="QES88052.1"/>
    </source>
</evidence>
<gene>
    <name evidence="2" type="ORF">E0W69_005030</name>
    <name evidence="3" type="ORF">E0W69_008940</name>
</gene>